<keyword evidence="2" id="KW-1185">Reference proteome</keyword>
<comment type="caution">
    <text evidence="1">The sequence shown here is derived from an EMBL/GenBank/DDBJ whole genome shotgun (WGS) entry which is preliminary data.</text>
</comment>
<reference evidence="1 2" key="1">
    <citation type="submission" date="2019-12" db="EMBL/GenBank/DDBJ databases">
        <authorList>
            <person name="Alioto T."/>
            <person name="Alioto T."/>
            <person name="Gomez Garrido J."/>
        </authorList>
    </citation>
    <scope>NUCLEOTIDE SEQUENCE [LARGE SCALE GENOMIC DNA]</scope>
</reference>
<feature type="non-terminal residue" evidence="1">
    <location>
        <position position="28"/>
    </location>
</feature>
<dbReference type="EMBL" id="CACTIH010009560">
    <property type="protein sequence ID" value="CAA3032319.1"/>
    <property type="molecule type" value="Genomic_DNA"/>
</dbReference>
<evidence type="ECO:0000313" key="1">
    <source>
        <dbReference type="EMBL" id="CAA3032319.1"/>
    </source>
</evidence>
<evidence type="ECO:0000313" key="2">
    <source>
        <dbReference type="Proteomes" id="UP000594638"/>
    </source>
</evidence>
<gene>
    <name evidence="1" type="ORF">OLEA9_A094706</name>
</gene>
<proteinExistence type="predicted"/>
<name>A0A8S0VJF5_OLEEU</name>
<dbReference type="AlphaFoldDB" id="A0A8S0VJF5"/>
<protein>
    <submittedName>
        <fullName evidence="1">Uncharacterized protein</fullName>
    </submittedName>
</protein>
<accession>A0A8S0VJF5</accession>
<dbReference type="Proteomes" id="UP000594638">
    <property type="component" value="Unassembled WGS sequence"/>
</dbReference>
<sequence length="28" mass="3155">MPKFSMCSFVVIIRNIDNHSISNIPFGS</sequence>
<organism evidence="1 2">
    <name type="scientific">Olea europaea subsp. europaea</name>
    <dbReference type="NCBI Taxonomy" id="158383"/>
    <lineage>
        <taxon>Eukaryota</taxon>
        <taxon>Viridiplantae</taxon>
        <taxon>Streptophyta</taxon>
        <taxon>Embryophyta</taxon>
        <taxon>Tracheophyta</taxon>
        <taxon>Spermatophyta</taxon>
        <taxon>Magnoliopsida</taxon>
        <taxon>eudicotyledons</taxon>
        <taxon>Gunneridae</taxon>
        <taxon>Pentapetalae</taxon>
        <taxon>asterids</taxon>
        <taxon>lamiids</taxon>
        <taxon>Lamiales</taxon>
        <taxon>Oleaceae</taxon>
        <taxon>Oleeae</taxon>
        <taxon>Olea</taxon>
    </lineage>
</organism>
<dbReference type="Gramene" id="OE9A094706T1">
    <property type="protein sequence ID" value="OE9A094706C1"/>
    <property type="gene ID" value="OE9A094706"/>
</dbReference>